<protein>
    <submittedName>
        <fullName evidence="1">Uncharacterized protein</fullName>
    </submittedName>
</protein>
<comment type="caution">
    <text evidence="1">The sequence shown here is derived from an EMBL/GenBank/DDBJ whole genome shotgun (WGS) entry which is preliminary data.</text>
</comment>
<accession>A0A016WYT6</accession>
<sequence>MHFLHVKFACDGQPFPSLNGRPGFTLSQCRCSQNIVVDDLLPMIPQPAYDERVECVLDAARALAVWWNPGSISLKVQRIVDKSFMALTPKAVAFAYAFFRAKCMHVSIMTAMVPLTARLRHSSLSGWPWDTTKIIEYGWNFGRRLEWPDVAPAVQKANEHSRVVVVVPEVLHRLKHCHHGPKTEIFYYQ</sequence>
<dbReference type="OrthoDB" id="5866377at2759"/>
<name>A0A016WYT6_9BILA</name>
<reference evidence="2" key="1">
    <citation type="journal article" date="2015" name="Nat. Genet.">
        <title>The genome and transcriptome of the zoonotic hookworm Ancylostoma ceylanicum identify infection-specific gene families.</title>
        <authorList>
            <person name="Schwarz E.M."/>
            <person name="Hu Y."/>
            <person name="Antoshechkin I."/>
            <person name="Miller M.M."/>
            <person name="Sternberg P.W."/>
            <person name="Aroian R.V."/>
        </authorList>
    </citation>
    <scope>NUCLEOTIDE SEQUENCE</scope>
    <source>
        <strain evidence="2">HY135</strain>
    </source>
</reference>
<dbReference type="AlphaFoldDB" id="A0A016WYT6"/>
<dbReference type="EMBL" id="JARK01000048">
    <property type="protein sequence ID" value="EYC44820.1"/>
    <property type="molecule type" value="Genomic_DNA"/>
</dbReference>
<evidence type="ECO:0000313" key="2">
    <source>
        <dbReference type="Proteomes" id="UP000024635"/>
    </source>
</evidence>
<keyword evidence="2" id="KW-1185">Reference proteome</keyword>
<proteinExistence type="predicted"/>
<organism evidence="1 2">
    <name type="scientific">Ancylostoma ceylanicum</name>
    <dbReference type="NCBI Taxonomy" id="53326"/>
    <lineage>
        <taxon>Eukaryota</taxon>
        <taxon>Metazoa</taxon>
        <taxon>Ecdysozoa</taxon>
        <taxon>Nematoda</taxon>
        <taxon>Chromadorea</taxon>
        <taxon>Rhabditida</taxon>
        <taxon>Rhabditina</taxon>
        <taxon>Rhabditomorpha</taxon>
        <taxon>Strongyloidea</taxon>
        <taxon>Ancylostomatidae</taxon>
        <taxon>Ancylostomatinae</taxon>
        <taxon>Ancylostoma</taxon>
    </lineage>
</organism>
<gene>
    <name evidence="1" type="primary">Acey_s0448.g1637</name>
    <name evidence="1" type="ORF">Y032_0448g1637</name>
</gene>
<dbReference type="Proteomes" id="UP000024635">
    <property type="component" value="Unassembled WGS sequence"/>
</dbReference>
<dbReference type="STRING" id="53326.A0A016WYT6"/>
<evidence type="ECO:0000313" key="1">
    <source>
        <dbReference type="EMBL" id="EYC44820.1"/>
    </source>
</evidence>